<dbReference type="CDD" id="cd02238">
    <property type="entry name" value="cupin_KdgF"/>
    <property type="match status" value="1"/>
</dbReference>
<evidence type="ECO:0000313" key="3">
    <source>
        <dbReference type="Proteomes" id="UP000810292"/>
    </source>
</evidence>
<gene>
    <name evidence="2" type="ORF">IAA72_04650</name>
</gene>
<dbReference type="SUPFAM" id="SSF51182">
    <property type="entry name" value="RmlC-like cupins"/>
    <property type="match status" value="1"/>
</dbReference>
<dbReference type="PANTHER" id="PTHR40112">
    <property type="entry name" value="H2HPP ISOMERASE"/>
    <property type="match status" value="1"/>
</dbReference>
<feature type="domain" description="Cupin type-2" evidence="1">
    <location>
        <begin position="38"/>
        <end position="96"/>
    </location>
</feature>
<evidence type="ECO:0000259" key="1">
    <source>
        <dbReference type="Pfam" id="PF07883"/>
    </source>
</evidence>
<comment type="caution">
    <text evidence="2">The sequence shown here is derived from an EMBL/GenBank/DDBJ whole genome shotgun (WGS) entry which is preliminary data.</text>
</comment>
<dbReference type="Proteomes" id="UP000810292">
    <property type="component" value="Unassembled WGS sequence"/>
</dbReference>
<dbReference type="InterPro" id="IPR025499">
    <property type="entry name" value="KdgF"/>
</dbReference>
<dbReference type="PANTHER" id="PTHR40112:SF1">
    <property type="entry name" value="H2HPP ISOMERASE"/>
    <property type="match status" value="1"/>
</dbReference>
<dbReference type="EMBL" id="JADIMF010000073">
    <property type="protein sequence ID" value="MBO8469054.1"/>
    <property type="molecule type" value="Genomic_DNA"/>
</dbReference>
<reference evidence="2" key="1">
    <citation type="submission" date="2020-10" db="EMBL/GenBank/DDBJ databases">
        <authorList>
            <person name="Gilroy R."/>
        </authorList>
    </citation>
    <scope>NUCLEOTIDE SEQUENCE</scope>
    <source>
        <strain evidence="2">14700</strain>
    </source>
</reference>
<dbReference type="Pfam" id="PF07883">
    <property type="entry name" value="Cupin_2"/>
    <property type="match status" value="1"/>
</dbReference>
<organism evidence="2 3">
    <name type="scientific">Candidatus Ornithospirochaeta stercoravium</name>
    <dbReference type="NCBI Taxonomy" id="2840897"/>
    <lineage>
        <taxon>Bacteria</taxon>
        <taxon>Pseudomonadati</taxon>
        <taxon>Spirochaetota</taxon>
        <taxon>Spirochaetia</taxon>
        <taxon>Spirochaetales</taxon>
        <taxon>Spirochaetaceae</taxon>
        <taxon>Spirochaetaceae incertae sedis</taxon>
        <taxon>Candidatus Ornithospirochaeta</taxon>
    </lineage>
</organism>
<dbReference type="InterPro" id="IPR014710">
    <property type="entry name" value="RmlC-like_jellyroll"/>
</dbReference>
<dbReference type="InterPro" id="IPR011051">
    <property type="entry name" value="RmlC_Cupin_sf"/>
</dbReference>
<sequence>MSMNYFFDKDIEAFDLSDKSKRKTIAHGKNLTTCHLYFEAGGIGEPHKHPQTQVTIVLSGRFEFTLNGDTVLLSSGDSVYIPGNAEHSLVCLEKGELIDVFTPEREDLI</sequence>
<evidence type="ECO:0000313" key="2">
    <source>
        <dbReference type="EMBL" id="MBO8469054.1"/>
    </source>
</evidence>
<protein>
    <submittedName>
        <fullName evidence="2">Cupin domain-containing protein</fullName>
    </submittedName>
</protein>
<name>A0A9D9ND54_9SPIO</name>
<dbReference type="AlphaFoldDB" id="A0A9D9ND54"/>
<dbReference type="InterPro" id="IPR052535">
    <property type="entry name" value="Bacilysin_H2HPP_isomerase"/>
</dbReference>
<proteinExistence type="predicted"/>
<reference evidence="2" key="2">
    <citation type="journal article" date="2021" name="PeerJ">
        <title>Extensive microbial diversity within the chicken gut microbiome revealed by metagenomics and culture.</title>
        <authorList>
            <person name="Gilroy R."/>
            <person name="Ravi A."/>
            <person name="Getino M."/>
            <person name="Pursley I."/>
            <person name="Horton D.L."/>
            <person name="Alikhan N.F."/>
            <person name="Baker D."/>
            <person name="Gharbi K."/>
            <person name="Hall N."/>
            <person name="Watson M."/>
            <person name="Adriaenssens E.M."/>
            <person name="Foster-Nyarko E."/>
            <person name="Jarju S."/>
            <person name="Secka A."/>
            <person name="Antonio M."/>
            <person name="Oren A."/>
            <person name="Chaudhuri R.R."/>
            <person name="La Ragione R."/>
            <person name="Hildebrand F."/>
            <person name="Pallen M.J."/>
        </authorList>
    </citation>
    <scope>NUCLEOTIDE SEQUENCE</scope>
    <source>
        <strain evidence="2">14700</strain>
    </source>
</reference>
<dbReference type="Gene3D" id="2.60.120.10">
    <property type="entry name" value="Jelly Rolls"/>
    <property type="match status" value="1"/>
</dbReference>
<accession>A0A9D9ND54</accession>
<dbReference type="InterPro" id="IPR013096">
    <property type="entry name" value="Cupin_2"/>
</dbReference>
<dbReference type="PIRSF" id="PIRSF029883">
    <property type="entry name" value="KdgF"/>
    <property type="match status" value="1"/>
</dbReference>